<dbReference type="InterPro" id="IPR023765">
    <property type="entry name" value="SBP_5_CS"/>
</dbReference>
<comment type="subcellular location">
    <subcellularLocation>
        <location evidence="1">Periplasm</location>
    </subcellularLocation>
</comment>
<gene>
    <name evidence="4" type="ORF">FNA67_08195</name>
</gene>
<keyword evidence="3" id="KW-0732">Signal</keyword>
<evidence type="ECO:0000256" key="3">
    <source>
        <dbReference type="ARBA" id="ARBA00022729"/>
    </source>
</evidence>
<dbReference type="GO" id="GO:0043190">
    <property type="term" value="C:ATP-binding cassette (ABC) transporter complex"/>
    <property type="evidence" value="ECO:0007669"/>
    <property type="project" value="InterPro"/>
</dbReference>
<dbReference type="AlphaFoldDB" id="A0A5B9DMB3"/>
<evidence type="ECO:0000313" key="4">
    <source>
        <dbReference type="EMBL" id="QEE20156.1"/>
    </source>
</evidence>
<dbReference type="SUPFAM" id="SSF53850">
    <property type="entry name" value="Periplasmic binding protein-like II"/>
    <property type="match status" value="1"/>
</dbReference>
<proteinExistence type="inferred from homology"/>
<dbReference type="KEGG" id="yti:FNA67_08195"/>
<dbReference type="EMBL" id="CP041690">
    <property type="protein sequence ID" value="QEE20156.1"/>
    <property type="molecule type" value="Genomic_DNA"/>
</dbReference>
<dbReference type="Proteomes" id="UP000321062">
    <property type="component" value="Chromosome"/>
</dbReference>
<dbReference type="Gene3D" id="3.10.105.10">
    <property type="entry name" value="Dipeptide-binding Protein, Domain 3"/>
    <property type="match status" value="1"/>
</dbReference>
<evidence type="ECO:0000256" key="1">
    <source>
        <dbReference type="ARBA" id="ARBA00004418"/>
    </source>
</evidence>
<dbReference type="Pfam" id="PF00496">
    <property type="entry name" value="SBP_bac_5"/>
    <property type="match status" value="1"/>
</dbReference>
<accession>A0A5B9DMB3</accession>
<dbReference type="InterPro" id="IPR039424">
    <property type="entry name" value="SBP_5"/>
</dbReference>
<dbReference type="GO" id="GO:0030288">
    <property type="term" value="C:outer membrane-bounded periplasmic space"/>
    <property type="evidence" value="ECO:0007669"/>
    <property type="project" value="UniProtKB-ARBA"/>
</dbReference>
<dbReference type="PANTHER" id="PTHR30290:SF38">
    <property type="entry name" value="D,D-DIPEPTIDE-BINDING PERIPLASMIC PROTEIN DDPA-RELATED"/>
    <property type="match status" value="1"/>
</dbReference>
<dbReference type="OrthoDB" id="9803988at2"/>
<dbReference type="GO" id="GO:1904680">
    <property type="term" value="F:peptide transmembrane transporter activity"/>
    <property type="evidence" value="ECO:0007669"/>
    <property type="project" value="TreeGrafter"/>
</dbReference>
<dbReference type="PIRSF" id="PIRSF002741">
    <property type="entry name" value="MppA"/>
    <property type="match status" value="1"/>
</dbReference>
<evidence type="ECO:0000313" key="5">
    <source>
        <dbReference type="Proteomes" id="UP000321062"/>
    </source>
</evidence>
<protein>
    <submittedName>
        <fullName evidence="4">ABC transporter substrate-binding protein</fullName>
    </submittedName>
</protein>
<reference evidence="4 5" key="1">
    <citation type="journal article" date="2015" name="Int. J. Syst. Evol. Microbiol.">
        <title>Youhaiella tibetensis gen. nov., sp. nov., isolated from subsurface sediment.</title>
        <authorList>
            <person name="Wang Y.X."/>
            <person name="Huang F.Q."/>
            <person name="Nogi Y."/>
            <person name="Pang S.J."/>
            <person name="Wang P.K."/>
            <person name="Lv J."/>
        </authorList>
    </citation>
    <scope>NUCLEOTIDE SEQUENCE [LARGE SCALE GENOMIC DNA]</scope>
    <source>
        <strain evidence="5">fig4</strain>
    </source>
</reference>
<comment type="similarity">
    <text evidence="2">Belongs to the bacterial solute-binding protein 5 family.</text>
</comment>
<evidence type="ECO:0000256" key="2">
    <source>
        <dbReference type="ARBA" id="ARBA00005695"/>
    </source>
</evidence>
<keyword evidence="5" id="KW-1185">Reference proteome</keyword>
<sequence length="526" mass="57446">MRVRSLAAVALAAALVLGGSVGANAESVLRLRMNGDINSVDPIATTNFTIRNSAYLIYDTLFALDANYQVQPQMAEGYTLSDDQLTYTITLRDGLKFHDGSPVTATDVVASLERWGKVDGLGKILFSKAASLTAADDKTVVLQMNEPWGQVLPALGKISSNVPFIMPARLAAQDPSDPVKEPIGSGPYKMVVDEWVPGSVAVYEKFADYVPRPEPASMAAGGKVANFDRVEIRYIPDSAQAVDALLNGEIDWIEDVGADLLPLFDGSDTAHIQVSPQAGNSLQLVVNHLNPPFDNPKIRQALQLALEQPPFMQAIFGEQTQLYQICAAVFFCGTPFESDINTDRILHRDVDQAKALLAEAGYDGTPVFLPHVTDIPFHDHAYSVLKPMLQEAGFKVDEQMTDWASVSTRRASKEPVDKGGWNVFFTGWGFVDQSNPMTNVYVAGQGLNGWFGWADSAELRDLRVKFAETTDPGEQKQLAEDMQRVAYDLVPFVPLGQASIAQGVASNLEGFIESPVPFFWNVKRKD</sequence>
<dbReference type="GO" id="GO:0015833">
    <property type="term" value="P:peptide transport"/>
    <property type="evidence" value="ECO:0007669"/>
    <property type="project" value="TreeGrafter"/>
</dbReference>
<dbReference type="RefSeq" id="WP_147655700.1">
    <property type="nucleotide sequence ID" value="NZ_BMFM01000001.1"/>
</dbReference>
<dbReference type="CDD" id="cd08502">
    <property type="entry name" value="PBP2_NikA_DppA_OppA_like_16"/>
    <property type="match status" value="1"/>
</dbReference>
<organism evidence="4 5">
    <name type="scientific">Paradevosia tibetensis</name>
    <dbReference type="NCBI Taxonomy" id="1447062"/>
    <lineage>
        <taxon>Bacteria</taxon>
        <taxon>Pseudomonadati</taxon>
        <taxon>Pseudomonadota</taxon>
        <taxon>Alphaproteobacteria</taxon>
        <taxon>Hyphomicrobiales</taxon>
        <taxon>Devosiaceae</taxon>
        <taxon>Paradevosia</taxon>
    </lineage>
</organism>
<dbReference type="PANTHER" id="PTHR30290">
    <property type="entry name" value="PERIPLASMIC BINDING COMPONENT OF ABC TRANSPORTER"/>
    <property type="match status" value="1"/>
</dbReference>
<dbReference type="PROSITE" id="PS01040">
    <property type="entry name" value="SBP_BACTERIAL_5"/>
    <property type="match status" value="1"/>
</dbReference>
<dbReference type="InterPro" id="IPR000914">
    <property type="entry name" value="SBP_5_dom"/>
</dbReference>
<dbReference type="InterPro" id="IPR030678">
    <property type="entry name" value="Peptide/Ni-bd"/>
</dbReference>
<dbReference type="Gene3D" id="3.40.190.10">
    <property type="entry name" value="Periplasmic binding protein-like II"/>
    <property type="match status" value="1"/>
</dbReference>
<name>A0A5B9DMB3_9HYPH</name>